<feature type="transmembrane region" description="Helical" evidence="2">
    <location>
        <begin position="88"/>
        <end position="108"/>
    </location>
</feature>
<feature type="domain" description="DUF6534" evidence="3">
    <location>
        <begin position="226"/>
        <end position="314"/>
    </location>
</feature>
<evidence type="ECO:0000259" key="3">
    <source>
        <dbReference type="Pfam" id="PF20152"/>
    </source>
</evidence>
<sequence>MSPIPPHPYLSSGGFHPFLPIFTNYINNEEIITLGKRDLGDAIYLFIGSSPTNLTFSSACGAAIEGLIFGTILVQTTKYLSAFGRSDPVWAVCGIILGAITLLLQFGLNLWQTHRLIENAATQLLTVIVTDLKCNMTVIVIIGIMNFVAAGYFGRRAWLLAKKNNWLLPPLIMGIFTSLGLSLGVAIKGYMLPSLADNPSPENLMKYDSWRKTDNRLIVIWASVALVQDVLVCGLMTAMLLKERDGFRKTEGNLLRLLLRLTYETMAGPVLVNIATVIVVAKQGATFAGYSRIVSWMLGQVYFSAILQSLNYRKDVQRMLKVVPTPRPKSTSNFKGYRKSTLERMESPSIPLTSTDMGTREIGLVGIETQHARNNSQITNTTDEDVFKRNSAGNSSTTATENFKRERPKTIESDAKSNLSTDIVLSGEKQ</sequence>
<feature type="transmembrane region" description="Helical" evidence="2">
    <location>
        <begin position="136"/>
        <end position="154"/>
    </location>
</feature>
<dbReference type="AlphaFoldDB" id="A0AAX4JP96"/>
<dbReference type="RefSeq" id="XP_066073466.1">
    <property type="nucleotide sequence ID" value="XM_066217369.1"/>
</dbReference>
<evidence type="ECO:0000313" key="4">
    <source>
        <dbReference type="EMBL" id="WWC86703.1"/>
    </source>
</evidence>
<name>A0AAX4JP96_9TREE</name>
<proteinExistence type="predicted"/>
<evidence type="ECO:0000256" key="1">
    <source>
        <dbReference type="SAM" id="MobiDB-lite"/>
    </source>
</evidence>
<feature type="transmembrane region" description="Helical" evidence="2">
    <location>
        <begin position="293"/>
        <end position="312"/>
    </location>
</feature>
<evidence type="ECO:0000313" key="5">
    <source>
        <dbReference type="Proteomes" id="UP001355207"/>
    </source>
</evidence>
<keyword evidence="2" id="KW-0472">Membrane</keyword>
<feature type="transmembrane region" description="Helical" evidence="2">
    <location>
        <begin position="54"/>
        <end position="76"/>
    </location>
</feature>
<dbReference type="Pfam" id="PF20152">
    <property type="entry name" value="DUF6534"/>
    <property type="match status" value="1"/>
</dbReference>
<keyword evidence="5" id="KW-1185">Reference proteome</keyword>
<dbReference type="PANTHER" id="PTHR40465">
    <property type="entry name" value="CHROMOSOME 1, WHOLE GENOME SHOTGUN SEQUENCE"/>
    <property type="match status" value="1"/>
</dbReference>
<gene>
    <name evidence="4" type="ORF">L201_001580</name>
</gene>
<feature type="transmembrane region" description="Helical" evidence="2">
    <location>
        <begin position="166"/>
        <end position="187"/>
    </location>
</feature>
<dbReference type="PANTHER" id="PTHR40465:SF1">
    <property type="entry name" value="DUF6534 DOMAIN-CONTAINING PROTEIN"/>
    <property type="match status" value="1"/>
</dbReference>
<feature type="compositionally biased region" description="Basic and acidic residues" evidence="1">
    <location>
        <begin position="402"/>
        <end position="415"/>
    </location>
</feature>
<keyword evidence="2" id="KW-0812">Transmembrane</keyword>
<keyword evidence="2" id="KW-1133">Transmembrane helix</keyword>
<dbReference type="Proteomes" id="UP001355207">
    <property type="component" value="Chromosome 2"/>
</dbReference>
<dbReference type="GeneID" id="91092252"/>
<evidence type="ECO:0000256" key="2">
    <source>
        <dbReference type="SAM" id="Phobius"/>
    </source>
</evidence>
<feature type="compositionally biased region" description="Polar residues" evidence="1">
    <location>
        <begin position="391"/>
        <end position="401"/>
    </location>
</feature>
<accession>A0AAX4JP96</accession>
<dbReference type="InterPro" id="IPR045339">
    <property type="entry name" value="DUF6534"/>
</dbReference>
<feature type="transmembrane region" description="Helical" evidence="2">
    <location>
        <begin position="261"/>
        <end position="281"/>
    </location>
</feature>
<feature type="transmembrane region" description="Helical" evidence="2">
    <location>
        <begin position="218"/>
        <end position="241"/>
    </location>
</feature>
<protein>
    <recommendedName>
        <fullName evidence="3">DUF6534 domain-containing protein</fullName>
    </recommendedName>
</protein>
<reference evidence="4 5" key="1">
    <citation type="submission" date="2024-01" db="EMBL/GenBank/DDBJ databases">
        <title>Comparative genomics of Cryptococcus and Kwoniella reveals pathogenesis evolution and contrasting modes of karyotype evolution via chromosome fusion or intercentromeric recombination.</title>
        <authorList>
            <person name="Coelho M.A."/>
            <person name="David-Palma M."/>
            <person name="Shea T."/>
            <person name="Bowers K."/>
            <person name="McGinley-Smith S."/>
            <person name="Mohammad A.W."/>
            <person name="Gnirke A."/>
            <person name="Yurkov A.M."/>
            <person name="Nowrousian M."/>
            <person name="Sun S."/>
            <person name="Cuomo C.A."/>
            <person name="Heitman J."/>
        </authorList>
    </citation>
    <scope>NUCLEOTIDE SEQUENCE [LARGE SCALE GENOMIC DNA]</scope>
    <source>
        <strain evidence="4 5">CBS 6074</strain>
    </source>
</reference>
<dbReference type="EMBL" id="CP144099">
    <property type="protein sequence ID" value="WWC86703.1"/>
    <property type="molecule type" value="Genomic_DNA"/>
</dbReference>
<organism evidence="4 5">
    <name type="scientific">Kwoniella dendrophila CBS 6074</name>
    <dbReference type="NCBI Taxonomy" id="1295534"/>
    <lineage>
        <taxon>Eukaryota</taxon>
        <taxon>Fungi</taxon>
        <taxon>Dikarya</taxon>
        <taxon>Basidiomycota</taxon>
        <taxon>Agaricomycotina</taxon>
        <taxon>Tremellomycetes</taxon>
        <taxon>Tremellales</taxon>
        <taxon>Cryptococcaceae</taxon>
        <taxon>Kwoniella</taxon>
    </lineage>
</organism>
<feature type="region of interest" description="Disordered" evidence="1">
    <location>
        <begin position="373"/>
        <end position="430"/>
    </location>
</feature>